<name>A0ABT8YFH4_9HYPH</name>
<dbReference type="InterPro" id="IPR019960">
    <property type="entry name" value="T1SS_VCA0849"/>
</dbReference>
<dbReference type="Gene3D" id="2.150.10.10">
    <property type="entry name" value="Serralysin-like metalloprotease, C-terminal"/>
    <property type="match status" value="1"/>
</dbReference>
<keyword evidence="2" id="KW-1185">Reference proteome</keyword>
<dbReference type="RefSeq" id="WP_304374750.1">
    <property type="nucleotide sequence ID" value="NZ_JAUOZU010000001.1"/>
</dbReference>
<dbReference type="SUPFAM" id="SSF51120">
    <property type="entry name" value="beta-Roll"/>
    <property type="match status" value="1"/>
</dbReference>
<comment type="caution">
    <text evidence="1">The sequence shown here is derived from an EMBL/GenBank/DDBJ whole genome shotgun (WGS) entry which is preliminary data.</text>
</comment>
<dbReference type="InterPro" id="IPR011049">
    <property type="entry name" value="Serralysin-like_metalloprot_C"/>
</dbReference>
<sequence length="269" mass="29778">MGFLARKIFAEYRFQTSIYSPWFWGDVTVNSGIEIPASRNGGFFSVDFSDTQIFIDFNDIGVFTRYQANGFQFSDKYDALNPIVGVQLQTNMQSLTKSDIKVADDRVFIDWRGAAFTEGTYVTLTVKFKVIRLEGSDRADKLVGSNYDEYFAGLGGKDILTGGGGADLFMFSQSDTGSKKSTADVITDFSIAEGDKIDLRRMDADTITTGLQDFVFIGTKNFTKHAGEVRFEKSGSDTFVYGDTNGDATADFMIVLDDAITLTANQFLF</sequence>
<evidence type="ECO:0000313" key="1">
    <source>
        <dbReference type="EMBL" id="MDO6962436.1"/>
    </source>
</evidence>
<dbReference type="NCBIfam" id="TIGR03661">
    <property type="entry name" value="T1SS_VCA0849"/>
    <property type="match status" value="1"/>
</dbReference>
<reference evidence="1" key="2">
    <citation type="submission" date="2023-07" db="EMBL/GenBank/DDBJ databases">
        <authorList>
            <person name="Shen H."/>
        </authorList>
    </citation>
    <scope>NUCLEOTIDE SEQUENCE</scope>
    <source>
        <strain evidence="1">TNR-22</strain>
    </source>
</reference>
<dbReference type="Proteomes" id="UP001174932">
    <property type="component" value="Unassembled WGS sequence"/>
</dbReference>
<accession>A0ABT8YFH4</accession>
<protein>
    <submittedName>
        <fullName evidence="1">Type I secretion C-terminal target domain-containing protein</fullName>
    </submittedName>
</protein>
<proteinExistence type="predicted"/>
<dbReference type="EMBL" id="JAUOZU010000001">
    <property type="protein sequence ID" value="MDO6962436.1"/>
    <property type="molecule type" value="Genomic_DNA"/>
</dbReference>
<evidence type="ECO:0000313" key="2">
    <source>
        <dbReference type="Proteomes" id="UP001174932"/>
    </source>
</evidence>
<gene>
    <name evidence="1" type="ORF">Q4481_00625</name>
</gene>
<reference evidence="1" key="1">
    <citation type="journal article" date="2015" name="Int. J. Syst. Evol. Microbiol.">
        <title>Rhizobium alvei sp. nov., isolated from a freshwater river.</title>
        <authorList>
            <person name="Sheu S.Y."/>
            <person name="Huang H.W."/>
            <person name="Young C.C."/>
            <person name="Chen W.M."/>
        </authorList>
    </citation>
    <scope>NUCLEOTIDE SEQUENCE</scope>
    <source>
        <strain evidence="1">TNR-22</strain>
    </source>
</reference>
<organism evidence="1 2">
    <name type="scientific">Rhizobium alvei</name>
    <dbReference type="NCBI Taxonomy" id="1132659"/>
    <lineage>
        <taxon>Bacteria</taxon>
        <taxon>Pseudomonadati</taxon>
        <taxon>Pseudomonadota</taxon>
        <taxon>Alphaproteobacteria</taxon>
        <taxon>Hyphomicrobiales</taxon>
        <taxon>Rhizobiaceae</taxon>
        <taxon>Rhizobium/Agrobacterium group</taxon>
        <taxon>Rhizobium</taxon>
    </lineage>
</organism>